<dbReference type="VEuPathDB" id="TriTrypDB:TM35_000381800"/>
<sequence>MEEARKNIQQFPKPHPFSGSGDVGVIAPTVFLVLCDAPLYGKEAALPPGQTAVALVEFLGNAGQLIAVPRSSTSYCRRKPRASDVFLLEYPLALRLRRYKAPGPAASCWGKNISKNVLGHLPTCYQQYHPHQVTAEW</sequence>
<dbReference type="EMBL" id="NBCO01000038">
    <property type="protein sequence ID" value="ORC85105.1"/>
    <property type="molecule type" value="Genomic_DNA"/>
</dbReference>
<reference evidence="1 2" key="1">
    <citation type="submission" date="2017-03" db="EMBL/GenBank/DDBJ databases">
        <title>An alternative strategy for trypanosome survival in the mammalian bloodstream revealed through genome and transcriptome analysis of the ubiquitous bovine parasite Trypanosoma (Megatrypanum) theileri.</title>
        <authorList>
            <person name="Kelly S."/>
            <person name="Ivens A."/>
            <person name="Mott A."/>
            <person name="O'Neill E."/>
            <person name="Emms D."/>
            <person name="Macleod O."/>
            <person name="Voorheis P."/>
            <person name="Matthews J."/>
            <person name="Matthews K."/>
            <person name="Carrington M."/>
        </authorList>
    </citation>
    <scope>NUCLEOTIDE SEQUENCE [LARGE SCALE GENOMIC DNA]</scope>
    <source>
        <strain evidence="1">Edinburgh</strain>
    </source>
</reference>
<protein>
    <submittedName>
        <fullName evidence="1">Uncharacterized protein</fullName>
    </submittedName>
</protein>
<dbReference type="AlphaFoldDB" id="A0A1X0NK46"/>
<proteinExistence type="predicted"/>
<dbReference type="Proteomes" id="UP000192257">
    <property type="component" value="Unassembled WGS sequence"/>
</dbReference>
<evidence type="ECO:0000313" key="1">
    <source>
        <dbReference type="EMBL" id="ORC85105.1"/>
    </source>
</evidence>
<accession>A0A1X0NK46</accession>
<name>A0A1X0NK46_9TRYP</name>
<comment type="caution">
    <text evidence="1">The sequence shown here is derived from an EMBL/GenBank/DDBJ whole genome shotgun (WGS) entry which is preliminary data.</text>
</comment>
<gene>
    <name evidence="1" type="ORF">TM35_000381800</name>
</gene>
<dbReference type="GeneID" id="39989374"/>
<evidence type="ECO:0000313" key="2">
    <source>
        <dbReference type="Proteomes" id="UP000192257"/>
    </source>
</evidence>
<keyword evidence="2" id="KW-1185">Reference proteome</keyword>
<dbReference type="RefSeq" id="XP_028879171.1">
    <property type="nucleotide sequence ID" value="XM_029029594.1"/>
</dbReference>
<organism evidence="1 2">
    <name type="scientific">Trypanosoma theileri</name>
    <dbReference type="NCBI Taxonomy" id="67003"/>
    <lineage>
        <taxon>Eukaryota</taxon>
        <taxon>Discoba</taxon>
        <taxon>Euglenozoa</taxon>
        <taxon>Kinetoplastea</taxon>
        <taxon>Metakinetoplastina</taxon>
        <taxon>Trypanosomatida</taxon>
        <taxon>Trypanosomatidae</taxon>
        <taxon>Trypanosoma</taxon>
    </lineage>
</organism>